<dbReference type="SUPFAM" id="SSF81606">
    <property type="entry name" value="PP2C-like"/>
    <property type="match status" value="1"/>
</dbReference>
<accession>A0A918GHW7</accession>
<dbReference type="RefSeq" id="WP_189211027.1">
    <property type="nucleotide sequence ID" value="NZ_BMRB01000002.1"/>
</dbReference>
<dbReference type="InterPro" id="IPR036457">
    <property type="entry name" value="PPM-type-like_dom_sf"/>
</dbReference>
<proteinExistence type="predicted"/>
<comment type="caution">
    <text evidence="3">The sequence shown here is derived from an EMBL/GenBank/DDBJ whole genome shotgun (WGS) entry which is preliminary data.</text>
</comment>
<feature type="domain" description="PPM-type phosphatase" evidence="2">
    <location>
        <begin position="169"/>
        <end position="387"/>
    </location>
</feature>
<reference evidence="3" key="1">
    <citation type="journal article" date="2014" name="Int. J. Syst. Evol. Microbiol.">
        <title>Complete genome sequence of Corynebacterium casei LMG S-19264T (=DSM 44701T), isolated from a smear-ripened cheese.</title>
        <authorList>
            <consortium name="US DOE Joint Genome Institute (JGI-PGF)"/>
            <person name="Walter F."/>
            <person name="Albersmeier A."/>
            <person name="Kalinowski J."/>
            <person name="Ruckert C."/>
        </authorList>
    </citation>
    <scope>NUCLEOTIDE SEQUENCE</scope>
    <source>
        <strain evidence="3">JCM 3276</strain>
    </source>
</reference>
<dbReference type="InterPro" id="IPR052016">
    <property type="entry name" value="Bact_Sigma-Reg"/>
</dbReference>
<evidence type="ECO:0000313" key="4">
    <source>
        <dbReference type="Proteomes" id="UP000660680"/>
    </source>
</evidence>
<dbReference type="Gene3D" id="3.60.40.10">
    <property type="entry name" value="PPM-type phosphatase domain"/>
    <property type="match status" value="1"/>
</dbReference>
<name>A0A918GHW7_9PSEU</name>
<sequence>MAGDHATWCEVLAEIIDTAHLATADDLDDLVRAACLRAGIGIDMYLVDIPERSLRPLGPGEPIAVDDSPAGRAFQFTDIIADDEPGAVWAPMVDGTHRIGVALLRLPSGDDPEDAGTRARCWTLVGLLGHLVMAKSPYSDAFHRLRRTRPFTVAGELLGQLLPPRTFASQDLVVTAVMEPFDQAGGDGFDYAVDDHHAYLAVFDSTGHDLHAGLITTAVLAATRNARRGHADLSGIAAAADDVLRNELPTGGFSTAVLATVDLGTGTLRYLLAGHPPPVLLRDGHLVDIDTPSPRPPLGVRAARPTSGIGEVTLRPQDRVLLYTDGVTEARSPGNEFFGLDRLVALTERHEIAGLSPPETLRRIIHEVMDHQHGTLQDDATLMLLEWATQAPARLLPA</sequence>
<organism evidence="3 4">
    <name type="scientific">Actinokineospora fastidiosa</name>
    <dbReference type="NCBI Taxonomy" id="1816"/>
    <lineage>
        <taxon>Bacteria</taxon>
        <taxon>Bacillati</taxon>
        <taxon>Actinomycetota</taxon>
        <taxon>Actinomycetes</taxon>
        <taxon>Pseudonocardiales</taxon>
        <taxon>Pseudonocardiaceae</taxon>
        <taxon>Actinokineospora</taxon>
    </lineage>
</organism>
<reference evidence="3" key="2">
    <citation type="submission" date="2020-09" db="EMBL/GenBank/DDBJ databases">
        <authorList>
            <person name="Sun Q."/>
            <person name="Ohkuma M."/>
        </authorList>
    </citation>
    <scope>NUCLEOTIDE SEQUENCE</scope>
    <source>
        <strain evidence="3">JCM 3276</strain>
    </source>
</reference>
<evidence type="ECO:0000313" key="3">
    <source>
        <dbReference type="EMBL" id="GGS33829.1"/>
    </source>
</evidence>
<dbReference type="InterPro" id="IPR001932">
    <property type="entry name" value="PPM-type_phosphatase-like_dom"/>
</dbReference>
<dbReference type="PANTHER" id="PTHR43156">
    <property type="entry name" value="STAGE II SPORULATION PROTEIN E-RELATED"/>
    <property type="match status" value="1"/>
</dbReference>
<dbReference type="Proteomes" id="UP000660680">
    <property type="component" value="Unassembled WGS sequence"/>
</dbReference>
<dbReference type="EMBL" id="BMRB01000002">
    <property type="protein sequence ID" value="GGS33829.1"/>
    <property type="molecule type" value="Genomic_DNA"/>
</dbReference>
<dbReference type="Pfam" id="PF07228">
    <property type="entry name" value="SpoIIE"/>
    <property type="match status" value="1"/>
</dbReference>
<dbReference type="SMART" id="SM00331">
    <property type="entry name" value="PP2C_SIG"/>
    <property type="match status" value="1"/>
</dbReference>
<keyword evidence="1" id="KW-0378">Hydrolase</keyword>
<protein>
    <recommendedName>
        <fullName evidence="2">PPM-type phosphatase domain-containing protein</fullName>
    </recommendedName>
</protein>
<gene>
    <name evidence="3" type="ORF">GCM10010171_30160</name>
</gene>
<dbReference type="PANTHER" id="PTHR43156:SF2">
    <property type="entry name" value="STAGE II SPORULATION PROTEIN E"/>
    <property type="match status" value="1"/>
</dbReference>
<dbReference type="AlphaFoldDB" id="A0A918GHW7"/>
<dbReference type="GO" id="GO:0016791">
    <property type="term" value="F:phosphatase activity"/>
    <property type="evidence" value="ECO:0007669"/>
    <property type="project" value="TreeGrafter"/>
</dbReference>
<evidence type="ECO:0000256" key="1">
    <source>
        <dbReference type="ARBA" id="ARBA00022801"/>
    </source>
</evidence>
<keyword evidence="4" id="KW-1185">Reference proteome</keyword>
<evidence type="ECO:0000259" key="2">
    <source>
        <dbReference type="SMART" id="SM00331"/>
    </source>
</evidence>